<evidence type="ECO:0000313" key="3">
    <source>
        <dbReference type="EMBL" id="KDE40367.1"/>
    </source>
</evidence>
<dbReference type="STRING" id="267850.ADINL_0959"/>
<dbReference type="HAMAP" id="MF_01477">
    <property type="entry name" value="Iojap_RsfS"/>
    <property type="match status" value="1"/>
</dbReference>
<keyword evidence="2" id="KW-0963">Cytoplasm</keyword>
<dbReference type="GO" id="GO:0042256">
    <property type="term" value="P:cytosolic ribosome assembly"/>
    <property type="evidence" value="ECO:0007669"/>
    <property type="project" value="UniProtKB-UniRule"/>
</dbReference>
<dbReference type="NCBIfam" id="TIGR00090">
    <property type="entry name" value="rsfS_iojap_ybeB"/>
    <property type="match status" value="1"/>
</dbReference>
<proteinExistence type="inferred from homology"/>
<accession>A0A063Y7I0</accession>
<name>A0A063Y7I0_9GAMM</name>
<reference evidence="3 4" key="1">
    <citation type="journal article" date="2005" name="Int. J. Syst. Evol. Microbiol.">
        <title>Nitrincola lacisaponensis gen. nov., sp. nov., a novel alkaliphilic bacterium isolated from an alkaline, saline lake.</title>
        <authorList>
            <person name="Dimitriu P.A."/>
            <person name="Shukla S.K."/>
            <person name="Conradt J."/>
            <person name="Marquez M.C."/>
            <person name="Ventosa A."/>
            <person name="Maglia A."/>
            <person name="Peyton B.M."/>
            <person name="Pinkart H.C."/>
            <person name="Mormile M.R."/>
        </authorList>
    </citation>
    <scope>NUCLEOTIDE SEQUENCE [LARGE SCALE GENOMIC DNA]</scope>
    <source>
        <strain evidence="3 4">4CA</strain>
    </source>
</reference>
<dbReference type="GO" id="GO:0017148">
    <property type="term" value="P:negative regulation of translation"/>
    <property type="evidence" value="ECO:0007669"/>
    <property type="project" value="UniProtKB-UniRule"/>
</dbReference>
<dbReference type="PANTHER" id="PTHR21043">
    <property type="entry name" value="IOJAP SUPERFAMILY ORTHOLOG"/>
    <property type="match status" value="1"/>
</dbReference>
<comment type="similarity">
    <text evidence="1 2">Belongs to the Iojap/RsfS family.</text>
</comment>
<dbReference type="Proteomes" id="UP000027318">
    <property type="component" value="Unassembled WGS sequence"/>
</dbReference>
<comment type="caution">
    <text evidence="3">The sequence shown here is derived from an EMBL/GenBank/DDBJ whole genome shotgun (WGS) entry which is preliminary data.</text>
</comment>
<keyword evidence="2" id="KW-0678">Repressor</keyword>
<dbReference type="GO" id="GO:0043023">
    <property type="term" value="F:ribosomal large subunit binding"/>
    <property type="evidence" value="ECO:0007669"/>
    <property type="project" value="TreeGrafter"/>
</dbReference>
<dbReference type="GO" id="GO:0090071">
    <property type="term" value="P:negative regulation of ribosome biogenesis"/>
    <property type="evidence" value="ECO:0007669"/>
    <property type="project" value="UniProtKB-UniRule"/>
</dbReference>
<comment type="subcellular location">
    <subcellularLocation>
        <location evidence="2">Cytoplasm</location>
    </subcellularLocation>
</comment>
<comment type="function">
    <text evidence="2">Functions as a ribosomal silencing factor. Interacts with ribosomal protein uL14 (rplN), blocking formation of intersubunit bridge B8. Prevents association of the 30S and 50S ribosomal subunits and the formation of functional ribosomes, thus repressing translation.</text>
</comment>
<protein>
    <recommendedName>
        <fullName evidence="2">Ribosomal silencing factor RsfS</fullName>
    </recommendedName>
</protein>
<keyword evidence="4" id="KW-1185">Reference proteome</keyword>
<sequence length="116" mass="13079">MMQTEQLIDKVQTILEDMKARDLVLLDVKGKSSVTDYMLIVSGTSRRHVVSMADEVMQKIKAEGVRPLGTEGQESGDWILVDLGDLVVHVMMPDARSFYDLERLWRHSADDVETSA</sequence>
<dbReference type="GO" id="GO:0005737">
    <property type="term" value="C:cytoplasm"/>
    <property type="evidence" value="ECO:0007669"/>
    <property type="project" value="UniProtKB-SubCell"/>
</dbReference>
<evidence type="ECO:0000256" key="2">
    <source>
        <dbReference type="HAMAP-Rule" id="MF_01477"/>
    </source>
</evidence>
<dbReference type="PATRIC" id="fig|267850.7.peg.953"/>
<comment type="subunit">
    <text evidence="2">Interacts with ribosomal protein uL14 (rplN).</text>
</comment>
<gene>
    <name evidence="2" type="primary">rsfS</name>
    <name evidence="3" type="ORF">ADINL_0959</name>
</gene>
<organism evidence="3 4">
    <name type="scientific">Nitrincola lacisaponensis</name>
    <dbReference type="NCBI Taxonomy" id="267850"/>
    <lineage>
        <taxon>Bacteria</taxon>
        <taxon>Pseudomonadati</taxon>
        <taxon>Pseudomonadota</taxon>
        <taxon>Gammaproteobacteria</taxon>
        <taxon>Oceanospirillales</taxon>
        <taxon>Oceanospirillaceae</taxon>
        <taxon>Nitrincola</taxon>
    </lineage>
</organism>
<dbReference type="EMBL" id="JMSZ01000016">
    <property type="protein sequence ID" value="KDE40367.1"/>
    <property type="molecule type" value="Genomic_DNA"/>
</dbReference>
<keyword evidence="2" id="KW-0810">Translation regulation</keyword>
<dbReference type="Gene3D" id="3.30.460.10">
    <property type="entry name" value="Beta Polymerase, domain 2"/>
    <property type="match status" value="1"/>
</dbReference>
<dbReference type="AlphaFoldDB" id="A0A063Y7I0"/>
<dbReference type="SUPFAM" id="SSF81301">
    <property type="entry name" value="Nucleotidyltransferase"/>
    <property type="match status" value="1"/>
</dbReference>
<dbReference type="InterPro" id="IPR004394">
    <property type="entry name" value="Iojap/RsfS/C7orf30"/>
</dbReference>
<evidence type="ECO:0000313" key="4">
    <source>
        <dbReference type="Proteomes" id="UP000027318"/>
    </source>
</evidence>
<dbReference type="Pfam" id="PF02410">
    <property type="entry name" value="RsfS"/>
    <property type="match status" value="1"/>
</dbReference>
<dbReference type="InterPro" id="IPR043519">
    <property type="entry name" value="NT_sf"/>
</dbReference>
<evidence type="ECO:0000256" key="1">
    <source>
        <dbReference type="ARBA" id="ARBA00010574"/>
    </source>
</evidence>
<dbReference type="PANTHER" id="PTHR21043:SF0">
    <property type="entry name" value="MITOCHONDRIAL ASSEMBLY OF RIBOSOMAL LARGE SUBUNIT PROTEIN 1"/>
    <property type="match status" value="1"/>
</dbReference>